<evidence type="ECO:0000256" key="8">
    <source>
        <dbReference type="ARBA" id="ARBA00022692"/>
    </source>
</evidence>
<feature type="transmembrane region" description="Helical" evidence="12">
    <location>
        <begin position="216"/>
        <end position="243"/>
    </location>
</feature>
<keyword evidence="14" id="KW-1185">Reference proteome</keyword>
<evidence type="ECO:0000256" key="1">
    <source>
        <dbReference type="ARBA" id="ARBA00004477"/>
    </source>
</evidence>
<evidence type="ECO:0000256" key="2">
    <source>
        <dbReference type="ARBA" id="ARBA00004687"/>
    </source>
</evidence>
<evidence type="ECO:0000256" key="3">
    <source>
        <dbReference type="ARBA" id="ARBA00008698"/>
    </source>
</evidence>
<feature type="transmembrane region" description="Helical" evidence="12">
    <location>
        <begin position="335"/>
        <end position="357"/>
    </location>
</feature>
<organism evidence="13 14">
    <name type="scientific">Imshaugia aleurites</name>
    <dbReference type="NCBI Taxonomy" id="172621"/>
    <lineage>
        <taxon>Eukaryota</taxon>
        <taxon>Fungi</taxon>
        <taxon>Dikarya</taxon>
        <taxon>Ascomycota</taxon>
        <taxon>Pezizomycotina</taxon>
        <taxon>Lecanoromycetes</taxon>
        <taxon>OSLEUM clade</taxon>
        <taxon>Lecanoromycetidae</taxon>
        <taxon>Lecanorales</taxon>
        <taxon>Lecanorineae</taxon>
        <taxon>Parmeliaceae</taxon>
        <taxon>Imshaugia</taxon>
    </lineage>
</organism>
<dbReference type="PANTHER" id="PTHR12468:SF2">
    <property type="entry name" value="GPI MANNOSYLTRANSFERASE 2"/>
    <property type="match status" value="1"/>
</dbReference>
<feature type="transmembrane region" description="Helical" evidence="12">
    <location>
        <begin position="163"/>
        <end position="183"/>
    </location>
</feature>
<feature type="transmembrane region" description="Helical" evidence="12">
    <location>
        <begin position="439"/>
        <end position="464"/>
    </location>
</feature>
<evidence type="ECO:0000256" key="4">
    <source>
        <dbReference type="ARBA" id="ARBA00013795"/>
    </source>
</evidence>
<name>A0A8H3FJ64_9LECA</name>
<dbReference type="InterPro" id="IPR007315">
    <property type="entry name" value="PIG-V/Gpi18"/>
</dbReference>
<evidence type="ECO:0000256" key="6">
    <source>
        <dbReference type="ARBA" id="ARBA00022676"/>
    </source>
</evidence>
<dbReference type="GO" id="GO:0005789">
    <property type="term" value="C:endoplasmic reticulum membrane"/>
    <property type="evidence" value="ECO:0007669"/>
    <property type="project" value="UniProtKB-SubCell"/>
</dbReference>
<feature type="transmembrane region" description="Helical" evidence="12">
    <location>
        <begin position="16"/>
        <end position="35"/>
    </location>
</feature>
<dbReference type="AlphaFoldDB" id="A0A8H3FJ64"/>
<evidence type="ECO:0000256" key="12">
    <source>
        <dbReference type="RuleBase" id="RU363112"/>
    </source>
</evidence>
<accession>A0A8H3FJ64</accession>
<keyword evidence="11 12" id="KW-0472">Membrane</keyword>
<sequence>MYKLVAWARPLDHPKGSLVLSFIAWKLVLLCIALTSPGPGYDTSTVLLHPHSNLAQAKAGSGWELASRLSNLVRWDAIYFTQLARRGYMWEQEWAFGWGFTNLVALTSRALGSSDYLWSPGPEALAAIILAHVFHLLSVLMLHELTLTVYLRSTTTRISSISVLAASLHIIAPAGMFLSAPYAESSFSFLNFAGYYLYAKAMLKHGEGSKTQRDCLLLLCGVAFGIATTCRVNGLFSGLLLVWDALACSTRILQSTDIATNVRHLLIVSIAGLLMACIAMVPQYLAYDEYCVRGSAETDKRPWCSFWPPSIYTWVQRQYWGVGFLNYWTISNLPLYILATPMLLILLGSGIWALQGCSNSKIGAGREKRENTKISSPLRINEVIAARFAIPQLVLAALALTNYHVQVITRLSSGYPVWYWWLASLILEDRKTSLMGRTWSTACVISRWMVIYAIVQGGLFASFLPPA</sequence>
<evidence type="ECO:0000256" key="5">
    <source>
        <dbReference type="ARBA" id="ARBA00022502"/>
    </source>
</evidence>
<comment type="caution">
    <text evidence="13">The sequence shown here is derived from an EMBL/GenBank/DDBJ whole genome shotgun (WGS) entry which is preliminary data.</text>
</comment>
<dbReference type="EC" id="2.4.1.-" evidence="12"/>
<dbReference type="Proteomes" id="UP000664534">
    <property type="component" value="Unassembled WGS sequence"/>
</dbReference>
<dbReference type="OrthoDB" id="10252502at2759"/>
<evidence type="ECO:0000256" key="9">
    <source>
        <dbReference type="ARBA" id="ARBA00022824"/>
    </source>
</evidence>
<evidence type="ECO:0000256" key="7">
    <source>
        <dbReference type="ARBA" id="ARBA00022679"/>
    </source>
</evidence>
<evidence type="ECO:0000313" key="14">
    <source>
        <dbReference type="Proteomes" id="UP000664534"/>
    </source>
</evidence>
<proteinExistence type="inferred from homology"/>
<keyword evidence="6 12" id="KW-0328">Glycosyltransferase</keyword>
<keyword evidence="5 12" id="KW-0337">GPI-anchor biosynthesis</keyword>
<comment type="function">
    <text evidence="12">Mannosyltransferase involved in glycosylphosphatidylinositol-anchor biosynthesis.</text>
</comment>
<keyword evidence="10 12" id="KW-1133">Transmembrane helix</keyword>
<protein>
    <recommendedName>
        <fullName evidence="4 12">GPI mannosyltransferase 2</fullName>
        <ecNumber evidence="12">2.4.1.-</ecNumber>
    </recommendedName>
</protein>
<comment type="caution">
    <text evidence="12">Lacks conserved residue(s) required for the propagation of feature annotation.</text>
</comment>
<dbReference type="EMBL" id="CAJPDT010000029">
    <property type="protein sequence ID" value="CAF9921936.1"/>
    <property type="molecule type" value="Genomic_DNA"/>
</dbReference>
<keyword evidence="7 12" id="KW-0808">Transferase</keyword>
<dbReference type="GO" id="GO:0006506">
    <property type="term" value="P:GPI anchor biosynthetic process"/>
    <property type="evidence" value="ECO:0007669"/>
    <property type="project" value="UniProtKB-UniPathway"/>
</dbReference>
<dbReference type="GO" id="GO:0004376">
    <property type="term" value="F:GPI mannosyltransferase activity"/>
    <property type="evidence" value="ECO:0007669"/>
    <property type="project" value="InterPro"/>
</dbReference>
<evidence type="ECO:0000256" key="11">
    <source>
        <dbReference type="ARBA" id="ARBA00023136"/>
    </source>
</evidence>
<feature type="transmembrane region" description="Helical" evidence="12">
    <location>
        <begin position="264"/>
        <end position="285"/>
    </location>
</feature>
<feature type="transmembrane region" description="Helical" evidence="12">
    <location>
        <begin position="124"/>
        <end position="151"/>
    </location>
</feature>
<gene>
    <name evidence="13" type="primary">GPI18</name>
    <name evidence="13" type="ORF">IMSHALPRED_005291</name>
</gene>
<dbReference type="PANTHER" id="PTHR12468">
    <property type="entry name" value="GPI MANNOSYLTRANSFERASE 2"/>
    <property type="match status" value="1"/>
</dbReference>
<comment type="subcellular location">
    <subcellularLocation>
        <location evidence="1 12">Endoplasmic reticulum membrane</location>
        <topology evidence="1 12">Multi-pass membrane protein</topology>
    </subcellularLocation>
</comment>
<dbReference type="GO" id="GO:0000009">
    <property type="term" value="F:alpha-1,6-mannosyltransferase activity"/>
    <property type="evidence" value="ECO:0007669"/>
    <property type="project" value="InterPro"/>
</dbReference>
<keyword evidence="8 12" id="KW-0812">Transmembrane</keyword>
<comment type="similarity">
    <text evidence="3 12">Belongs to the PIGV family.</text>
</comment>
<reference evidence="13" key="1">
    <citation type="submission" date="2021-03" db="EMBL/GenBank/DDBJ databases">
        <authorList>
            <person name="Tagirdzhanova G."/>
        </authorList>
    </citation>
    <scope>NUCLEOTIDE SEQUENCE</scope>
</reference>
<dbReference type="GO" id="GO:0031501">
    <property type="term" value="C:mannosyltransferase complex"/>
    <property type="evidence" value="ECO:0007669"/>
    <property type="project" value="TreeGrafter"/>
</dbReference>
<keyword evidence="9 12" id="KW-0256">Endoplasmic reticulum</keyword>
<evidence type="ECO:0000256" key="10">
    <source>
        <dbReference type="ARBA" id="ARBA00022989"/>
    </source>
</evidence>
<dbReference type="UniPathway" id="UPA00196"/>
<evidence type="ECO:0000313" key="13">
    <source>
        <dbReference type="EMBL" id="CAF9921936.1"/>
    </source>
</evidence>
<dbReference type="Pfam" id="PF04188">
    <property type="entry name" value="Mannosyl_trans2"/>
    <property type="match status" value="1"/>
</dbReference>
<comment type="pathway">
    <text evidence="2 12">Glycolipid biosynthesis; glycosylphosphatidylinositol-anchor biosynthesis.</text>
</comment>